<feature type="transmembrane region" description="Helical" evidence="1">
    <location>
        <begin position="164"/>
        <end position="183"/>
    </location>
</feature>
<dbReference type="Proteomes" id="UP001209878">
    <property type="component" value="Unassembled WGS sequence"/>
</dbReference>
<evidence type="ECO:0000313" key="3">
    <source>
        <dbReference type="Proteomes" id="UP001209878"/>
    </source>
</evidence>
<reference evidence="2" key="1">
    <citation type="journal article" date="2023" name="Mol. Biol. Evol.">
        <title>Third-Generation Sequencing Reveals the Adaptive Role of the Epigenome in Three Deep-Sea Polychaetes.</title>
        <authorList>
            <person name="Perez M."/>
            <person name="Aroh O."/>
            <person name="Sun Y."/>
            <person name="Lan Y."/>
            <person name="Juniper S.K."/>
            <person name="Young C.R."/>
            <person name="Angers B."/>
            <person name="Qian P.Y."/>
        </authorList>
    </citation>
    <scope>NUCLEOTIDE SEQUENCE</scope>
    <source>
        <strain evidence="2">R07B-5</strain>
    </source>
</reference>
<gene>
    <name evidence="2" type="ORF">NP493_6557g00002</name>
</gene>
<feature type="transmembrane region" description="Helical" evidence="1">
    <location>
        <begin position="44"/>
        <end position="69"/>
    </location>
</feature>
<evidence type="ECO:0000256" key="1">
    <source>
        <dbReference type="SAM" id="Phobius"/>
    </source>
</evidence>
<name>A0AAD9IRX8_RIDPI</name>
<feature type="transmembrane region" description="Helical" evidence="1">
    <location>
        <begin position="90"/>
        <end position="108"/>
    </location>
</feature>
<comment type="caution">
    <text evidence="2">The sequence shown here is derived from an EMBL/GenBank/DDBJ whole genome shotgun (WGS) entry which is preliminary data.</text>
</comment>
<accession>A0AAD9IRX8</accession>
<keyword evidence="1" id="KW-0812">Transmembrane</keyword>
<dbReference type="EMBL" id="JAODUO010006544">
    <property type="protein sequence ID" value="KAK2139273.1"/>
    <property type="molecule type" value="Genomic_DNA"/>
</dbReference>
<proteinExistence type="predicted"/>
<dbReference type="AlphaFoldDB" id="A0AAD9IRX8"/>
<feature type="transmembrane region" description="Helical" evidence="1">
    <location>
        <begin position="120"/>
        <end position="144"/>
    </location>
</feature>
<organism evidence="2 3">
    <name type="scientific">Ridgeia piscesae</name>
    <name type="common">Tubeworm</name>
    <dbReference type="NCBI Taxonomy" id="27915"/>
    <lineage>
        <taxon>Eukaryota</taxon>
        <taxon>Metazoa</taxon>
        <taxon>Spiralia</taxon>
        <taxon>Lophotrochozoa</taxon>
        <taxon>Annelida</taxon>
        <taxon>Polychaeta</taxon>
        <taxon>Sedentaria</taxon>
        <taxon>Canalipalpata</taxon>
        <taxon>Sabellida</taxon>
        <taxon>Siboglinidae</taxon>
        <taxon>Ridgeia</taxon>
    </lineage>
</organism>
<keyword evidence="3" id="KW-1185">Reference proteome</keyword>
<keyword evidence="1" id="KW-1133">Transmembrane helix</keyword>
<keyword evidence="1" id="KW-0472">Membrane</keyword>
<protein>
    <submittedName>
        <fullName evidence="2">Uncharacterized protein</fullName>
    </submittedName>
</protein>
<sequence length="221" mass="24635">MAFSISALLGLSQFIWRTSSAGVMSGGFWGGGRFSSSSKCSLHLFNWSSSLVSTLPFLSLIGLSVRLYFPANFLLFHTVVSCFLGLMHPLLPWLVFNEVCLVCFYAVLDCSVCPVYSSWAVAFAALVRLLLIAPFFSFLTCTLLRVSAEIPSFCWYFFFPRTSLHVLVHISLICCHCVSMSMFPSSRRSCRASYLFLTVSRKVSVVSLSFRKSNCTAFFSS</sequence>
<evidence type="ECO:0000313" key="2">
    <source>
        <dbReference type="EMBL" id="KAK2139273.1"/>
    </source>
</evidence>